<evidence type="ECO:0000256" key="3">
    <source>
        <dbReference type="ARBA" id="ARBA00014604"/>
    </source>
</evidence>
<keyword evidence="6 9" id="KW-1133">Transmembrane helix</keyword>
<dbReference type="GO" id="GO:0005743">
    <property type="term" value="C:mitochondrial inner membrane"/>
    <property type="evidence" value="ECO:0007669"/>
    <property type="project" value="UniProtKB-SubCell"/>
</dbReference>
<dbReference type="AlphaFoldDB" id="A0A2H6NHT3"/>
<sequence>MKLFLRLKVVQTGFGLLIFPPVWFLQGINQVTWITGLFFSTLVFLYAISFFLQRIIGFVYLNESGTLLKVSHLTFWGKRRNFCCPVESVVTLEEEGRKSNSFLWKFRQGGQKKVLYFSFVLGQVVDEEAFRKVFGCYS</sequence>
<feature type="transmembrane region" description="Helical" evidence="9">
    <location>
        <begin position="7"/>
        <end position="25"/>
    </location>
</feature>
<keyword evidence="4 9" id="KW-0812">Transmembrane</keyword>
<keyword evidence="8 9" id="KW-0472">Membrane</keyword>
<keyword evidence="5" id="KW-0999">Mitochondrion inner membrane</keyword>
<evidence type="ECO:0000256" key="5">
    <source>
        <dbReference type="ARBA" id="ARBA00022792"/>
    </source>
</evidence>
<dbReference type="PANTHER" id="PTHR13603">
    <property type="entry name" value="TRANSMEMBRANE PROTEIN 186"/>
    <property type="match status" value="1"/>
</dbReference>
<dbReference type="PANTHER" id="PTHR13603:SF1">
    <property type="entry name" value="TRANSMEMBRANE PROTEIN 186"/>
    <property type="match status" value="1"/>
</dbReference>
<evidence type="ECO:0000256" key="4">
    <source>
        <dbReference type="ARBA" id="ARBA00022692"/>
    </source>
</evidence>
<evidence type="ECO:0000256" key="6">
    <source>
        <dbReference type="ARBA" id="ARBA00022989"/>
    </source>
</evidence>
<dbReference type="EMBL" id="IACI01109506">
    <property type="protein sequence ID" value="LAA32812.1"/>
    <property type="molecule type" value="Transcribed_RNA"/>
</dbReference>
<comment type="similarity">
    <text evidence="2">Belongs to the TMEM186 family.</text>
</comment>
<comment type="subcellular location">
    <subcellularLocation>
        <location evidence="1">Mitochondrion inner membrane</location>
        <topology evidence="1">Multi-pass membrane protein</topology>
    </subcellularLocation>
</comment>
<evidence type="ECO:0000256" key="1">
    <source>
        <dbReference type="ARBA" id="ARBA00004448"/>
    </source>
</evidence>
<name>A0A2H6NHT3_9SAUR</name>
<dbReference type="InterPro" id="IPR045325">
    <property type="entry name" value="TMEM70/TMEM186/TMEM223"/>
</dbReference>
<keyword evidence="7" id="KW-0496">Mitochondrion</keyword>
<evidence type="ECO:0000256" key="8">
    <source>
        <dbReference type="ARBA" id="ARBA00023136"/>
    </source>
</evidence>
<organism evidence="10">
    <name type="scientific">Micrurus carvalhoi</name>
    <dbReference type="NCBI Taxonomy" id="3147026"/>
    <lineage>
        <taxon>Eukaryota</taxon>
        <taxon>Metazoa</taxon>
        <taxon>Chordata</taxon>
        <taxon>Craniata</taxon>
        <taxon>Vertebrata</taxon>
        <taxon>Euteleostomi</taxon>
        <taxon>Lepidosauria</taxon>
        <taxon>Squamata</taxon>
        <taxon>Bifurcata</taxon>
        <taxon>Unidentata</taxon>
        <taxon>Episquamata</taxon>
        <taxon>Toxicofera</taxon>
        <taxon>Serpentes</taxon>
        <taxon>Colubroidea</taxon>
        <taxon>Elapidae</taxon>
        <taxon>Elapinae</taxon>
        <taxon>Micrurus</taxon>
    </lineage>
</organism>
<accession>A0A2H6NHT3</accession>
<evidence type="ECO:0000256" key="7">
    <source>
        <dbReference type="ARBA" id="ARBA00023128"/>
    </source>
</evidence>
<reference evidence="10" key="2">
    <citation type="submission" date="2017-12" db="EMBL/GenBank/DDBJ databases">
        <title>Coralsnake Venomics: Analyses of Venom Gland Transcriptomes and Proteomes of Six Brazilian Taxa.</title>
        <authorList>
            <person name="Aird S.D."/>
            <person name="Jorge da Silva N."/>
            <person name="Qiu L."/>
            <person name="Villar-Briones A."/>
            <person name="Aparecida-Saddi V."/>
            <person name="Campos-Telles M.P."/>
            <person name="Grau M."/>
            <person name="Mikheyev A.S."/>
        </authorList>
    </citation>
    <scope>NUCLEOTIDE SEQUENCE</scope>
    <source>
        <tissue evidence="10">Venom_gland</tissue>
    </source>
</reference>
<feature type="transmembrane region" description="Helical" evidence="9">
    <location>
        <begin position="31"/>
        <end position="52"/>
    </location>
</feature>
<reference evidence="10" key="1">
    <citation type="submission" date="2017-07" db="EMBL/GenBank/DDBJ databases">
        <authorList>
            <person name="Mikheyev A."/>
            <person name="Grau M."/>
        </authorList>
    </citation>
    <scope>NUCLEOTIDE SEQUENCE</scope>
    <source>
        <tissue evidence="10">Venom_gland</tissue>
    </source>
</reference>
<dbReference type="Pfam" id="PF06979">
    <property type="entry name" value="TMEM70"/>
    <property type="match status" value="1"/>
</dbReference>
<evidence type="ECO:0000256" key="2">
    <source>
        <dbReference type="ARBA" id="ARBA00007020"/>
    </source>
</evidence>
<evidence type="ECO:0000256" key="9">
    <source>
        <dbReference type="SAM" id="Phobius"/>
    </source>
</evidence>
<evidence type="ECO:0000313" key="10">
    <source>
        <dbReference type="EMBL" id="LAA32812.1"/>
    </source>
</evidence>
<proteinExistence type="inferred from homology"/>
<protein>
    <recommendedName>
        <fullName evidence="3">Transmembrane protein 186</fullName>
    </recommendedName>
</protein>
<dbReference type="InterPro" id="IPR026571">
    <property type="entry name" value="Tmem186"/>
</dbReference>